<comment type="caution">
    <text evidence="8">The sequence shown here is derived from an EMBL/GenBank/DDBJ whole genome shotgun (WGS) entry which is preliminary data.</text>
</comment>
<evidence type="ECO:0000256" key="1">
    <source>
        <dbReference type="ARBA" id="ARBA00022723"/>
    </source>
</evidence>
<organism evidence="8 9">
    <name type="scientific">Aristolochia fimbriata</name>
    <name type="common">White veined hardy Dutchman's pipe vine</name>
    <dbReference type="NCBI Taxonomy" id="158543"/>
    <lineage>
        <taxon>Eukaryota</taxon>
        <taxon>Viridiplantae</taxon>
        <taxon>Streptophyta</taxon>
        <taxon>Embryophyta</taxon>
        <taxon>Tracheophyta</taxon>
        <taxon>Spermatophyta</taxon>
        <taxon>Magnoliopsida</taxon>
        <taxon>Magnoliidae</taxon>
        <taxon>Piperales</taxon>
        <taxon>Aristolochiaceae</taxon>
        <taxon>Aristolochia</taxon>
    </lineage>
</organism>
<dbReference type="SMART" id="SM00356">
    <property type="entry name" value="ZnF_C3H1"/>
    <property type="match status" value="5"/>
</dbReference>
<feature type="domain" description="C3H1-type" evidence="7">
    <location>
        <begin position="138"/>
        <end position="166"/>
    </location>
</feature>
<feature type="zinc finger region" description="C3H1-type" evidence="5">
    <location>
        <begin position="289"/>
        <end position="317"/>
    </location>
</feature>
<dbReference type="Proteomes" id="UP000825729">
    <property type="component" value="Unassembled WGS sequence"/>
</dbReference>
<dbReference type="SUPFAM" id="SSF90229">
    <property type="entry name" value="CCCH zinc finger"/>
    <property type="match status" value="5"/>
</dbReference>
<feature type="zinc finger region" description="C3H1-type" evidence="5">
    <location>
        <begin position="138"/>
        <end position="166"/>
    </location>
</feature>
<dbReference type="GO" id="GO:0003729">
    <property type="term" value="F:mRNA binding"/>
    <property type="evidence" value="ECO:0007669"/>
    <property type="project" value="TreeGrafter"/>
</dbReference>
<protein>
    <recommendedName>
        <fullName evidence="7">C3H1-type domain-containing protein</fullName>
    </recommendedName>
</protein>
<keyword evidence="2 5" id="KW-0863">Zinc-finger</keyword>
<proteinExistence type="predicted"/>
<evidence type="ECO:0000256" key="6">
    <source>
        <dbReference type="SAM" id="MobiDB-lite"/>
    </source>
</evidence>
<evidence type="ECO:0000256" key="2">
    <source>
        <dbReference type="ARBA" id="ARBA00022771"/>
    </source>
</evidence>
<dbReference type="Pfam" id="PF00642">
    <property type="entry name" value="zf-CCCH"/>
    <property type="match status" value="5"/>
</dbReference>
<feature type="region of interest" description="Disordered" evidence="6">
    <location>
        <begin position="383"/>
        <end position="460"/>
    </location>
</feature>
<accession>A0AAV7F211</accession>
<feature type="zinc finger region" description="C3H1-type" evidence="5">
    <location>
        <begin position="51"/>
        <end position="79"/>
    </location>
</feature>
<dbReference type="InterPro" id="IPR000571">
    <property type="entry name" value="Znf_CCCH"/>
</dbReference>
<dbReference type="PANTHER" id="PTHR12506:SF50">
    <property type="entry name" value="ZINC FINGER CCCH DOMAIN-CONTAINING PROTEIN 26"/>
    <property type="match status" value="1"/>
</dbReference>
<reference evidence="8 9" key="1">
    <citation type="submission" date="2021-07" db="EMBL/GenBank/DDBJ databases">
        <title>The Aristolochia fimbriata genome: insights into angiosperm evolution, floral development and chemical biosynthesis.</title>
        <authorList>
            <person name="Jiao Y."/>
        </authorList>
    </citation>
    <scope>NUCLEOTIDE SEQUENCE [LARGE SCALE GENOMIC DNA]</scope>
    <source>
        <strain evidence="8">IBCAS-2021</strain>
        <tissue evidence="8">Leaf</tissue>
    </source>
</reference>
<keyword evidence="1 5" id="KW-0479">Metal-binding</keyword>
<dbReference type="GO" id="GO:0003677">
    <property type="term" value="F:DNA binding"/>
    <property type="evidence" value="ECO:0007669"/>
    <property type="project" value="UniProtKB-KW"/>
</dbReference>
<keyword evidence="3 5" id="KW-0862">Zinc</keyword>
<feature type="domain" description="C3H1-type" evidence="7">
    <location>
        <begin position="51"/>
        <end position="79"/>
    </location>
</feature>
<feature type="compositionally biased region" description="Polar residues" evidence="6">
    <location>
        <begin position="414"/>
        <end position="460"/>
    </location>
</feature>
<dbReference type="PROSITE" id="PS50103">
    <property type="entry name" value="ZF_C3H1"/>
    <property type="match status" value="5"/>
</dbReference>
<dbReference type="EMBL" id="JAINDJ010000003">
    <property type="protein sequence ID" value="KAG9455093.1"/>
    <property type="molecule type" value="Genomic_DNA"/>
</dbReference>
<feature type="domain" description="C3H1-type" evidence="7">
    <location>
        <begin position="289"/>
        <end position="317"/>
    </location>
</feature>
<evidence type="ECO:0000256" key="3">
    <source>
        <dbReference type="ARBA" id="ARBA00022833"/>
    </source>
</evidence>
<dbReference type="Gene3D" id="4.10.1000.10">
    <property type="entry name" value="Zinc finger, CCCH-type"/>
    <property type="match status" value="2"/>
</dbReference>
<evidence type="ECO:0000313" key="9">
    <source>
        <dbReference type="Proteomes" id="UP000825729"/>
    </source>
</evidence>
<dbReference type="GO" id="GO:0008270">
    <property type="term" value="F:zinc ion binding"/>
    <property type="evidence" value="ECO:0007669"/>
    <property type="project" value="UniProtKB-KW"/>
</dbReference>
<evidence type="ECO:0000256" key="5">
    <source>
        <dbReference type="PROSITE-ProRule" id="PRU00723"/>
    </source>
</evidence>
<evidence type="ECO:0000313" key="8">
    <source>
        <dbReference type="EMBL" id="KAG9455093.1"/>
    </source>
</evidence>
<dbReference type="InterPro" id="IPR050974">
    <property type="entry name" value="Plant_ZF_CCCH"/>
</dbReference>
<dbReference type="InterPro" id="IPR036855">
    <property type="entry name" value="Znf_CCCH_sf"/>
</dbReference>
<feature type="zinc finger region" description="C3H1-type" evidence="5">
    <location>
        <begin position="93"/>
        <end position="121"/>
    </location>
</feature>
<evidence type="ECO:0000259" key="7">
    <source>
        <dbReference type="PROSITE" id="PS50103"/>
    </source>
</evidence>
<feature type="domain" description="C3H1-type" evidence="7">
    <location>
        <begin position="336"/>
        <end position="364"/>
    </location>
</feature>
<name>A0AAV7F211_ARIFI</name>
<keyword evidence="9" id="KW-1185">Reference proteome</keyword>
<sequence>MPDNRQNKNNGVSASANASVDNLEEAMWRLKVQTQDGQDGPDSRWSVYPIRPGEPDCIYFVRTGQCGYGNNCRFNHPPSAGQATQSKGELPERVGQPDCQYFLKTGTCKFGASCKYHHPRDRHDAGQVPLNIVGLPIRQEEKSCSYYMRTGSCKFGVACKFNHPQPATLGALLPVTGNAPYGSTGSSTTSSGVPYVGGLPAWSLPRAPYVSGTRVQVPPAYMPVVISSSQGMIPAQPGWSTYTGALSPVSSSDGSNLMAYNSMLHHPGEPGSSAQLQLSPTSITNLPERPDEPECQYYMKTGTCKFGESCKYNHPKERNAAPVAVSTVGPLGLPLRPGQAICTFYGMYGICKYGSACKYDHPLAGYYNYILPALSIPDPSAVGPYQRTSPVTRSSPESSPPKTWKAQGDRLSKSEGTSTPKDKQNLNVVSSPSSGEDQSLQTGSSLHTAPTSEQSQEQSD</sequence>
<dbReference type="AlphaFoldDB" id="A0AAV7F211"/>
<dbReference type="PANTHER" id="PTHR12506">
    <property type="entry name" value="PROTEIN PHOSPHATASE RELATED"/>
    <property type="match status" value="1"/>
</dbReference>
<keyword evidence="4" id="KW-0238">DNA-binding</keyword>
<feature type="compositionally biased region" description="Polar residues" evidence="6">
    <location>
        <begin position="386"/>
        <end position="401"/>
    </location>
</feature>
<feature type="domain" description="C3H1-type" evidence="7">
    <location>
        <begin position="93"/>
        <end position="121"/>
    </location>
</feature>
<gene>
    <name evidence="8" type="ORF">H6P81_007997</name>
</gene>
<evidence type="ECO:0000256" key="4">
    <source>
        <dbReference type="ARBA" id="ARBA00023125"/>
    </source>
</evidence>
<feature type="zinc finger region" description="C3H1-type" evidence="5">
    <location>
        <begin position="336"/>
        <end position="364"/>
    </location>
</feature>
<dbReference type="Gene3D" id="2.30.30.1190">
    <property type="match status" value="1"/>
</dbReference>